<dbReference type="Proteomes" id="UP000430692">
    <property type="component" value="Unassembled WGS sequence"/>
</dbReference>
<dbReference type="GO" id="GO:0016020">
    <property type="term" value="C:membrane"/>
    <property type="evidence" value="ECO:0007669"/>
    <property type="project" value="TreeGrafter"/>
</dbReference>
<feature type="domain" description="AB hydrolase-1" evidence="1">
    <location>
        <begin position="20"/>
        <end position="245"/>
    </location>
</feature>
<evidence type="ECO:0000259" key="1">
    <source>
        <dbReference type="Pfam" id="PF00561"/>
    </source>
</evidence>
<dbReference type="SUPFAM" id="SSF53474">
    <property type="entry name" value="alpha/beta-Hydrolases"/>
    <property type="match status" value="1"/>
</dbReference>
<reference evidence="2 3" key="1">
    <citation type="submission" date="2019-12" db="EMBL/GenBank/DDBJ databases">
        <title>Whole-genome analyses of novel actinobacteria.</title>
        <authorList>
            <person name="Sahin N."/>
            <person name="Saygin H."/>
        </authorList>
    </citation>
    <scope>NUCLEOTIDE SEQUENCE [LARGE SCALE GENOMIC DNA]</scope>
    <source>
        <strain evidence="2 3">KC615</strain>
    </source>
</reference>
<dbReference type="Gene3D" id="3.40.50.1820">
    <property type="entry name" value="alpha/beta hydrolase"/>
    <property type="match status" value="1"/>
</dbReference>
<keyword evidence="3" id="KW-1185">Reference proteome</keyword>
<dbReference type="PRINTS" id="PR00111">
    <property type="entry name" value="ABHYDROLASE"/>
</dbReference>
<dbReference type="PANTHER" id="PTHR43798:SF33">
    <property type="entry name" value="HYDROLASE, PUTATIVE (AFU_ORTHOLOGUE AFUA_2G14860)-RELATED"/>
    <property type="match status" value="1"/>
</dbReference>
<keyword evidence="2" id="KW-0378">Hydrolase</keyword>
<protein>
    <submittedName>
        <fullName evidence="2">Alpha/beta fold hydrolase</fullName>
    </submittedName>
</protein>
<accession>A0A6I4VYX5</accession>
<dbReference type="InterPro" id="IPR050266">
    <property type="entry name" value="AB_hydrolase_sf"/>
</dbReference>
<sequence>MPYINIEGMKIHYAKAGSGPALVLLHGLGSNADSWKKQLVDLQDQFTVIAWDAPGYGHSDDPVPEFRYFADFAHVLKKLTVQLNIEPFYLLGHSMGSTLALEFMKHYPQSVKALILASGTRGGAAKDGDQNEGKLRNRLHAIEHFSSEQIAEQRADNLLGSKATKEMQEEAKRIYAKIRPAGYRSVTYALYHANQNDILPIIDVPTLVICGEWDKITPVPESKTIHQGIRHSKLKIIPDTGHLCYQEDSITFNQHIRSFLANV</sequence>
<evidence type="ECO:0000313" key="2">
    <source>
        <dbReference type="EMBL" id="MXQ55728.1"/>
    </source>
</evidence>
<dbReference type="GO" id="GO:0016787">
    <property type="term" value="F:hydrolase activity"/>
    <property type="evidence" value="ECO:0007669"/>
    <property type="project" value="UniProtKB-KW"/>
</dbReference>
<dbReference type="EMBL" id="WUUL01000018">
    <property type="protein sequence ID" value="MXQ55728.1"/>
    <property type="molecule type" value="Genomic_DNA"/>
</dbReference>
<name>A0A6I4VYX5_9BACL</name>
<dbReference type="InterPro" id="IPR029058">
    <property type="entry name" value="AB_hydrolase_fold"/>
</dbReference>
<dbReference type="PANTHER" id="PTHR43798">
    <property type="entry name" value="MONOACYLGLYCEROL LIPASE"/>
    <property type="match status" value="1"/>
</dbReference>
<organism evidence="2 3">
    <name type="scientific">Shimazuella alba</name>
    <dbReference type="NCBI Taxonomy" id="2690964"/>
    <lineage>
        <taxon>Bacteria</taxon>
        <taxon>Bacillati</taxon>
        <taxon>Bacillota</taxon>
        <taxon>Bacilli</taxon>
        <taxon>Bacillales</taxon>
        <taxon>Thermoactinomycetaceae</taxon>
        <taxon>Shimazuella</taxon>
    </lineage>
</organism>
<dbReference type="Pfam" id="PF00561">
    <property type="entry name" value="Abhydrolase_1"/>
    <property type="match status" value="1"/>
</dbReference>
<dbReference type="InterPro" id="IPR000073">
    <property type="entry name" value="AB_hydrolase_1"/>
</dbReference>
<comment type="caution">
    <text evidence="2">The sequence shown here is derived from an EMBL/GenBank/DDBJ whole genome shotgun (WGS) entry which is preliminary data.</text>
</comment>
<proteinExistence type="predicted"/>
<dbReference type="RefSeq" id="WP_160803081.1">
    <property type="nucleotide sequence ID" value="NZ_WUUL01000018.1"/>
</dbReference>
<dbReference type="AlphaFoldDB" id="A0A6I4VYX5"/>
<evidence type="ECO:0000313" key="3">
    <source>
        <dbReference type="Proteomes" id="UP000430692"/>
    </source>
</evidence>
<gene>
    <name evidence="2" type="ORF">GSM42_18770</name>
</gene>